<dbReference type="PANTHER" id="PTHR47326">
    <property type="entry name" value="TRANSPOSABLE ELEMENT TC3 TRANSPOSASE-LIKE PROTEIN"/>
    <property type="match status" value="1"/>
</dbReference>
<dbReference type="PANTHER" id="PTHR47326:SF1">
    <property type="entry name" value="HTH PSQ-TYPE DOMAIN-CONTAINING PROTEIN"/>
    <property type="match status" value="1"/>
</dbReference>
<comment type="caution">
    <text evidence="1">The sequence shown here is derived from an EMBL/GenBank/DDBJ whole genome shotgun (WGS) entry which is preliminary data.</text>
</comment>
<keyword evidence="2" id="KW-1185">Reference proteome</keyword>
<name>A0AAV1LA14_9NEOP</name>
<dbReference type="AlphaFoldDB" id="A0AAV1LA14"/>
<dbReference type="Proteomes" id="UP001314205">
    <property type="component" value="Unassembled WGS sequence"/>
</dbReference>
<evidence type="ECO:0008006" key="3">
    <source>
        <dbReference type="Google" id="ProtNLM"/>
    </source>
</evidence>
<gene>
    <name evidence="1" type="ORF">PARMNEM_LOCUS11842</name>
</gene>
<proteinExistence type="predicted"/>
<dbReference type="EMBL" id="CAVLGL010000087">
    <property type="protein sequence ID" value="CAK1591655.1"/>
    <property type="molecule type" value="Genomic_DNA"/>
</dbReference>
<reference evidence="1 2" key="1">
    <citation type="submission" date="2023-11" db="EMBL/GenBank/DDBJ databases">
        <authorList>
            <person name="Hedman E."/>
            <person name="Englund M."/>
            <person name="Stromberg M."/>
            <person name="Nyberg Akerstrom W."/>
            <person name="Nylinder S."/>
            <person name="Jareborg N."/>
            <person name="Kallberg Y."/>
            <person name="Kronander E."/>
        </authorList>
    </citation>
    <scope>NUCLEOTIDE SEQUENCE [LARGE SCALE GENOMIC DNA]</scope>
</reference>
<dbReference type="InterPro" id="IPR036397">
    <property type="entry name" value="RNaseH_sf"/>
</dbReference>
<protein>
    <recommendedName>
        <fullName evidence="3">Transposase</fullName>
    </recommendedName>
</protein>
<organism evidence="1 2">
    <name type="scientific">Parnassius mnemosyne</name>
    <name type="common">clouded apollo</name>
    <dbReference type="NCBI Taxonomy" id="213953"/>
    <lineage>
        <taxon>Eukaryota</taxon>
        <taxon>Metazoa</taxon>
        <taxon>Ecdysozoa</taxon>
        <taxon>Arthropoda</taxon>
        <taxon>Hexapoda</taxon>
        <taxon>Insecta</taxon>
        <taxon>Pterygota</taxon>
        <taxon>Neoptera</taxon>
        <taxon>Endopterygota</taxon>
        <taxon>Lepidoptera</taxon>
        <taxon>Glossata</taxon>
        <taxon>Ditrysia</taxon>
        <taxon>Papilionoidea</taxon>
        <taxon>Papilionidae</taxon>
        <taxon>Parnassiinae</taxon>
        <taxon>Parnassini</taxon>
        <taxon>Parnassius</taxon>
        <taxon>Driopa</taxon>
    </lineage>
</organism>
<evidence type="ECO:0000313" key="2">
    <source>
        <dbReference type="Proteomes" id="UP001314205"/>
    </source>
</evidence>
<accession>A0AAV1LA14</accession>
<dbReference type="Gene3D" id="3.30.420.10">
    <property type="entry name" value="Ribonuclease H-like superfamily/Ribonuclease H"/>
    <property type="match status" value="1"/>
</dbReference>
<evidence type="ECO:0000313" key="1">
    <source>
        <dbReference type="EMBL" id="CAK1591655.1"/>
    </source>
</evidence>
<dbReference type="GO" id="GO:0003676">
    <property type="term" value="F:nucleic acid binding"/>
    <property type="evidence" value="ECO:0007669"/>
    <property type="project" value="InterPro"/>
</dbReference>
<sequence>MDYDCVFCDLEFWRILDCLAFNMPQPNTPQEYANMHLIYGECRCNANAASRLYPERYPNAQRYPDYRVFINVHQAFSEGRMPSNRSSAGRPRLDRDEEVLKEIENDSTTSVRAIEEATGIPKSSAHRILKRHKLHPYHYRRVQTLLPRDYPLRVTFCRVMLQRHSEDPHFLDKILWSDETTCKKDGYLNLHNLHSWSNENPHLMRQDKSQYQFKVNLWTGILNGKVIGPFELQGNLDGNSYLNFLQNDLQELLNDVPLSDLQNMWFQNDGCPAHYARPVREYLNQEYPGRWIGRLGPILWPPRSPDLNPLDFFYWGCLKNRVYSKPIVTLDELRRNITQAADYINSRRYARQIKRSFLRRCRACINAGGKQFEHLL</sequence>